<dbReference type="InterPro" id="IPR028160">
    <property type="entry name" value="Slx9-like"/>
</dbReference>
<feature type="region of interest" description="Disordered" evidence="4">
    <location>
        <begin position="213"/>
        <end position="258"/>
    </location>
</feature>
<comment type="subcellular location">
    <subcellularLocation>
        <location evidence="1">Nucleus</location>
        <location evidence="1">Nucleolus</location>
    </subcellularLocation>
</comment>
<dbReference type="GO" id="GO:0030686">
    <property type="term" value="C:90S preribosome"/>
    <property type="evidence" value="ECO:0007669"/>
    <property type="project" value="InterPro"/>
</dbReference>
<dbReference type="OrthoDB" id="18703at2759"/>
<proteinExistence type="inferred from homology"/>
<dbReference type="InParanoid" id="A0A0D2X047"/>
<name>A0A0D2X047_CAPO3</name>
<dbReference type="PhylomeDB" id="A0A0D2X047"/>
<dbReference type="PANTHER" id="PTHR31109:SF2">
    <property type="entry name" value="RIBOSOME BIOGENESIS PROTEIN SLX9 HOMOLOG"/>
    <property type="match status" value="1"/>
</dbReference>
<dbReference type="GO" id="GO:0030688">
    <property type="term" value="C:preribosome, small subunit precursor"/>
    <property type="evidence" value="ECO:0007669"/>
    <property type="project" value="InterPro"/>
</dbReference>
<dbReference type="PANTHER" id="PTHR31109">
    <property type="entry name" value="PROTEIN FAM207A"/>
    <property type="match status" value="1"/>
</dbReference>
<gene>
    <name evidence="5" type="ORF">CAOG_000088</name>
</gene>
<comment type="similarity">
    <text evidence="2">Belongs to the SLX9 family.</text>
</comment>
<evidence type="ECO:0000313" key="5">
    <source>
        <dbReference type="EMBL" id="KJE88429.1"/>
    </source>
</evidence>
<dbReference type="EMBL" id="KE346360">
    <property type="protein sequence ID" value="KJE88429.1"/>
    <property type="molecule type" value="Genomic_DNA"/>
</dbReference>
<feature type="compositionally biased region" description="Low complexity" evidence="4">
    <location>
        <begin position="227"/>
        <end position="246"/>
    </location>
</feature>
<evidence type="ECO:0000256" key="2">
    <source>
        <dbReference type="ARBA" id="ARBA00011022"/>
    </source>
</evidence>
<keyword evidence="6" id="KW-1185">Reference proteome</keyword>
<evidence type="ECO:0000256" key="1">
    <source>
        <dbReference type="ARBA" id="ARBA00004604"/>
    </source>
</evidence>
<evidence type="ECO:0000256" key="4">
    <source>
        <dbReference type="SAM" id="MobiDB-lite"/>
    </source>
</evidence>
<protein>
    <recommendedName>
        <fullName evidence="7">Ribosome biogenesis protein SLX9</fullName>
    </recommendedName>
</protein>
<evidence type="ECO:0008006" key="7">
    <source>
        <dbReference type="Google" id="ProtNLM"/>
    </source>
</evidence>
<dbReference type="GO" id="GO:0000462">
    <property type="term" value="P:maturation of SSU-rRNA from tricistronic rRNA transcript (SSU-rRNA, 5.8S rRNA, LSU-rRNA)"/>
    <property type="evidence" value="ECO:0007669"/>
    <property type="project" value="InterPro"/>
</dbReference>
<evidence type="ECO:0000256" key="3">
    <source>
        <dbReference type="ARBA" id="ARBA00023242"/>
    </source>
</evidence>
<keyword evidence="3" id="KW-0539">Nucleus</keyword>
<sequence length="258" mass="27429">MSVDDDASTSAHDAMMAELTIVMNESLVNAQPHNEQLRAAAIQANASSAMLIQEHAQNVQLAQIKELQQARGAATSSLEQAAIAARGGLPLSKQSKRQLRHEQLMAKLNLSHRNLRKSQTIKTHGVMGTMDELDGALPSLSVGAALSATSSIQQRDGKALVQNATKRVNSRKGRNLTALRELQKMSAVLKHPAFQSNPFGAIQQHVSNSMAAVEAAAAPAPQPPQPQRRAAAQPAGRTSSASTSTTVRKAKARQAMES</sequence>
<dbReference type="Pfam" id="PF15341">
    <property type="entry name" value="SLX9"/>
    <property type="match status" value="1"/>
</dbReference>
<dbReference type="GO" id="GO:0005730">
    <property type="term" value="C:nucleolus"/>
    <property type="evidence" value="ECO:0007669"/>
    <property type="project" value="UniProtKB-SubCell"/>
</dbReference>
<dbReference type="Proteomes" id="UP000008743">
    <property type="component" value="Unassembled WGS sequence"/>
</dbReference>
<evidence type="ECO:0000313" key="6">
    <source>
        <dbReference type="Proteomes" id="UP000008743"/>
    </source>
</evidence>
<organism evidence="5 6">
    <name type="scientific">Capsaspora owczarzaki (strain ATCC 30864)</name>
    <dbReference type="NCBI Taxonomy" id="595528"/>
    <lineage>
        <taxon>Eukaryota</taxon>
        <taxon>Filasterea</taxon>
        <taxon>Capsaspora</taxon>
    </lineage>
</organism>
<reference evidence="6" key="1">
    <citation type="submission" date="2011-02" db="EMBL/GenBank/DDBJ databases">
        <title>The Genome Sequence of Capsaspora owczarzaki ATCC 30864.</title>
        <authorList>
            <person name="Russ C."/>
            <person name="Cuomo C."/>
            <person name="Burger G."/>
            <person name="Gray M.W."/>
            <person name="Holland P.W.H."/>
            <person name="King N."/>
            <person name="Lang F.B.F."/>
            <person name="Roger A.J."/>
            <person name="Ruiz-Trillo I."/>
            <person name="Young S.K."/>
            <person name="Zeng Q."/>
            <person name="Gargeya S."/>
            <person name="Alvarado L."/>
            <person name="Berlin A."/>
            <person name="Chapman S.B."/>
            <person name="Chen Z."/>
            <person name="Freedman E."/>
            <person name="Gellesch M."/>
            <person name="Goldberg J."/>
            <person name="Griggs A."/>
            <person name="Gujja S."/>
            <person name="Heilman E."/>
            <person name="Heiman D."/>
            <person name="Howarth C."/>
            <person name="Mehta T."/>
            <person name="Neiman D."/>
            <person name="Pearson M."/>
            <person name="Roberts A."/>
            <person name="Saif S."/>
            <person name="Shea T."/>
            <person name="Shenoy N."/>
            <person name="Sisk P."/>
            <person name="Stolte C."/>
            <person name="Sykes S."/>
            <person name="White J."/>
            <person name="Yandava C."/>
            <person name="Haas B."/>
            <person name="Nusbaum C."/>
            <person name="Birren B."/>
        </authorList>
    </citation>
    <scope>NUCLEOTIDE SEQUENCE</scope>
    <source>
        <strain evidence="6">ATCC 30864</strain>
    </source>
</reference>
<dbReference type="AlphaFoldDB" id="A0A0D2X047"/>
<accession>A0A0D2X047</accession>